<dbReference type="InterPro" id="IPR007428">
    <property type="entry name" value="MlaA"/>
</dbReference>
<comment type="caution">
    <text evidence="5">The sequence shown here is derived from an EMBL/GenBank/DDBJ whole genome shotgun (WGS) entry which is preliminary data.</text>
</comment>
<organism evidence="5 6">
    <name type="scientific">Aestuariispira insulae</name>
    <dbReference type="NCBI Taxonomy" id="1461337"/>
    <lineage>
        <taxon>Bacteria</taxon>
        <taxon>Pseudomonadati</taxon>
        <taxon>Pseudomonadota</taxon>
        <taxon>Alphaproteobacteria</taxon>
        <taxon>Rhodospirillales</taxon>
        <taxon>Kiloniellaceae</taxon>
        <taxon>Aestuariispira</taxon>
    </lineage>
</organism>
<feature type="chain" id="PRO_5017764015" evidence="4">
    <location>
        <begin position="30"/>
        <end position="288"/>
    </location>
</feature>
<dbReference type="OrthoDB" id="9785326at2"/>
<dbReference type="PRINTS" id="PR01805">
    <property type="entry name" value="VACJLIPOPROT"/>
</dbReference>
<dbReference type="RefSeq" id="WP_115935215.1">
    <property type="nucleotide sequence ID" value="NZ_QRDW01000001.1"/>
</dbReference>
<protein>
    <submittedName>
        <fullName evidence="5">Phospholipid-binding lipoprotein MlaA</fullName>
    </submittedName>
</protein>
<comment type="similarity">
    <text evidence="1">Belongs to the MlaA family.</text>
</comment>
<accession>A0A3D9HZ04</accession>
<keyword evidence="6" id="KW-1185">Reference proteome</keyword>
<proteinExistence type="inferred from homology"/>
<keyword evidence="5" id="KW-0449">Lipoprotein</keyword>
<feature type="signal peptide" evidence="4">
    <location>
        <begin position="1"/>
        <end position="29"/>
    </location>
</feature>
<evidence type="ECO:0000256" key="2">
    <source>
        <dbReference type="ARBA" id="ARBA00022729"/>
    </source>
</evidence>
<evidence type="ECO:0000313" key="5">
    <source>
        <dbReference type="EMBL" id="RED54136.1"/>
    </source>
</evidence>
<name>A0A3D9HZ04_9PROT</name>
<evidence type="ECO:0000256" key="4">
    <source>
        <dbReference type="SAM" id="SignalP"/>
    </source>
</evidence>
<gene>
    <name evidence="5" type="ORF">DFP90_101939</name>
</gene>
<evidence type="ECO:0000313" key="6">
    <source>
        <dbReference type="Proteomes" id="UP000256845"/>
    </source>
</evidence>
<dbReference type="Proteomes" id="UP000256845">
    <property type="component" value="Unassembled WGS sequence"/>
</dbReference>
<feature type="region of interest" description="Disordered" evidence="3">
    <location>
        <begin position="250"/>
        <end position="288"/>
    </location>
</feature>
<reference evidence="5 6" key="1">
    <citation type="submission" date="2018-07" db="EMBL/GenBank/DDBJ databases">
        <title>Genomic Encyclopedia of Type Strains, Phase III (KMG-III): the genomes of soil and plant-associated and newly described type strains.</title>
        <authorList>
            <person name="Whitman W."/>
        </authorList>
    </citation>
    <scope>NUCLEOTIDE SEQUENCE [LARGE SCALE GENOMIC DNA]</scope>
    <source>
        <strain evidence="5 6">CECT 8488</strain>
    </source>
</reference>
<dbReference type="AlphaFoldDB" id="A0A3D9HZ04"/>
<dbReference type="PROSITE" id="PS51257">
    <property type="entry name" value="PROKAR_LIPOPROTEIN"/>
    <property type="match status" value="1"/>
</dbReference>
<dbReference type="Pfam" id="PF04333">
    <property type="entry name" value="MlaA"/>
    <property type="match status" value="1"/>
</dbReference>
<sequence length="288" mass="31205">MNSVLNKPASKIGQLAAAAILALGLSGCATPPTDPEALKAYEEANDPLEPFNRAMFGLNNTIDTIAVKPTASAYDKVMPEFIKNMVTNFLTNLKQPVIAANSLLQGNPEAMGDSLGRFFFNTLAGAGGLFDPASGAGVPKHQEDFGQTLAVWGVEEGAYLVLPIFGPTTVRDGAGRLVDYAADPVNYWIRHNDRDSLVTARAGAEFMDFRARNLDEIDRLEETSIDFYATIRSIYRQQRRQLINNEELDLQDPELGTQGTDLSIDEDLYDDPASDESLSAADAPENAG</sequence>
<feature type="compositionally biased region" description="Acidic residues" evidence="3">
    <location>
        <begin position="263"/>
        <end position="274"/>
    </location>
</feature>
<dbReference type="EMBL" id="QRDW01000001">
    <property type="protein sequence ID" value="RED54136.1"/>
    <property type="molecule type" value="Genomic_DNA"/>
</dbReference>
<evidence type="ECO:0000256" key="1">
    <source>
        <dbReference type="ARBA" id="ARBA00010634"/>
    </source>
</evidence>
<dbReference type="GO" id="GO:0120010">
    <property type="term" value="P:intermembrane phospholipid transfer"/>
    <property type="evidence" value="ECO:0007669"/>
    <property type="project" value="TreeGrafter"/>
</dbReference>
<keyword evidence="2 4" id="KW-0732">Signal</keyword>
<evidence type="ECO:0000256" key="3">
    <source>
        <dbReference type="SAM" id="MobiDB-lite"/>
    </source>
</evidence>
<dbReference type="PANTHER" id="PTHR30035:SF3">
    <property type="entry name" value="INTERMEMBRANE PHOSPHOLIPID TRANSPORT SYSTEM LIPOPROTEIN MLAA"/>
    <property type="match status" value="1"/>
</dbReference>
<dbReference type="GO" id="GO:0016020">
    <property type="term" value="C:membrane"/>
    <property type="evidence" value="ECO:0007669"/>
    <property type="project" value="InterPro"/>
</dbReference>
<dbReference type="PANTHER" id="PTHR30035">
    <property type="entry name" value="LIPOPROTEIN VACJ-RELATED"/>
    <property type="match status" value="1"/>
</dbReference>